<gene>
    <name evidence="1" type="ORF">RUMOBE_01956</name>
</gene>
<dbReference type="Proteomes" id="UP000006002">
    <property type="component" value="Unassembled WGS sequence"/>
</dbReference>
<proteinExistence type="predicted"/>
<dbReference type="EMBL" id="AAVO02000007">
    <property type="protein sequence ID" value="EDM87390.1"/>
    <property type="molecule type" value="Genomic_DNA"/>
</dbReference>
<protein>
    <submittedName>
        <fullName evidence="1">Uncharacterized protein</fullName>
    </submittedName>
</protein>
<accession>A5ZSH8</accession>
<dbReference type="AlphaFoldDB" id="A5ZSH8"/>
<name>A5ZSH8_9FIRM</name>
<organism evidence="1 2">
    <name type="scientific">Blautia obeum ATCC 29174</name>
    <dbReference type="NCBI Taxonomy" id="411459"/>
    <lineage>
        <taxon>Bacteria</taxon>
        <taxon>Bacillati</taxon>
        <taxon>Bacillota</taxon>
        <taxon>Clostridia</taxon>
        <taxon>Lachnospirales</taxon>
        <taxon>Lachnospiraceae</taxon>
        <taxon>Blautia</taxon>
    </lineage>
</organism>
<reference evidence="1 2" key="1">
    <citation type="submission" date="2007-03" db="EMBL/GenBank/DDBJ databases">
        <authorList>
            <person name="Fulton L."/>
            <person name="Clifton S."/>
            <person name="Fulton B."/>
            <person name="Xu J."/>
            <person name="Minx P."/>
            <person name="Pepin K.H."/>
            <person name="Johnson M."/>
            <person name="Thiruvilangam P."/>
            <person name="Bhonagiri V."/>
            <person name="Nash W.E."/>
            <person name="Mardis E.R."/>
            <person name="Wilson R.K."/>
        </authorList>
    </citation>
    <scope>NUCLEOTIDE SEQUENCE [LARGE SCALE GENOMIC DNA]</scope>
    <source>
        <strain evidence="1 2">ATCC 29174</strain>
    </source>
</reference>
<sequence length="39" mass="4527">MILNVKSGKCENISLGRVETENRGDVLWLHLIRNSVRYI</sequence>
<evidence type="ECO:0000313" key="1">
    <source>
        <dbReference type="EMBL" id="EDM87390.1"/>
    </source>
</evidence>
<dbReference type="HOGENOM" id="CLU_3305598_0_0_9"/>
<evidence type="ECO:0000313" key="2">
    <source>
        <dbReference type="Proteomes" id="UP000006002"/>
    </source>
</evidence>
<comment type="caution">
    <text evidence="1">The sequence shown here is derived from an EMBL/GenBank/DDBJ whole genome shotgun (WGS) entry which is preliminary data.</text>
</comment>
<reference evidence="1 2" key="2">
    <citation type="submission" date="2007-04" db="EMBL/GenBank/DDBJ databases">
        <title>Draft genome sequence of Ruminococcus obeum (ATCC 29174).</title>
        <authorList>
            <person name="Sudarsanam P."/>
            <person name="Ley R."/>
            <person name="Guruge J."/>
            <person name="Turnbaugh P.J."/>
            <person name="Mahowald M."/>
            <person name="Liep D."/>
            <person name="Gordon J."/>
        </authorList>
    </citation>
    <scope>NUCLEOTIDE SEQUENCE [LARGE SCALE GENOMIC DNA]</scope>
    <source>
        <strain evidence="1 2">ATCC 29174</strain>
    </source>
</reference>